<organism evidence="7 8">
    <name type="scientific">Actinophytocola xanthii</name>
    <dbReference type="NCBI Taxonomy" id="1912961"/>
    <lineage>
        <taxon>Bacteria</taxon>
        <taxon>Bacillati</taxon>
        <taxon>Actinomycetota</taxon>
        <taxon>Actinomycetes</taxon>
        <taxon>Pseudonocardiales</taxon>
        <taxon>Pseudonocardiaceae</taxon>
    </lineage>
</organism>
<dbReference type="STRING" id="1912961.BU204_09185"/>
<dbReference type="EMBL" id="MSIE01000013">
    <property type="protein sequence ID" value="OLF17998.1"/>
    <property type="molecule type" value="Genomic_DNA"/>
</dbReference>
<keyword evidence="4 5" id="KW-0472">Membrane</keyword>
<dbReference type="AlphaFoldDB" id="A0A1Q8CUF8"/>
<feature type="domain" description="Integral membrane bound transporter" evidence="6">
    <location>
        <begin position="15"/>
        <end position="137"/>
    </location>
</feature>
<evidence type="ECO:0000256" key="2">
    <source>
        <dbReference type="ARBA" id="ARBA00022692"/>
    </source>
</evidence>
<dbReference type="Pfam" id="PF13515">
    <property type="entry name" value="FUSC_2"/>
    <property type="match status" value="1"/>
</dbReference>
<feature type="transmembrane region" description="Helical" evidence="5">
    <location>
        <begin position="79"/>
        <end position="99"/>
    </location>
</feature>
<dbReference type="InterPro" id="IPR049453">
    <property type="entry name" value="Memb_transporter_dom"/>
</dbReference>
<evidence type="ECO:0000259" key="6">
    <source>
        <dbReference type="Pfam" id="PF13515"/>
    </source>
</evidence>
<sequence>MALPIVQCGIAAGLAWIVATELLEHSRPFFAPIAVIISIGVGLGQQRLRRVVELVVGVSVGIGVGDLLVYVIGTGGWQIALVVVLAMGAAVLLNGGPLITLQAGSSAVLVATLLPPGGSGGLDRMVDALLGGVLGLAAVAVLPGNPVEVTRQRVAGLVEAVTAALVDGADAIERRDPESAYRALREIRTQQPVDDLRDALRTAREVMAITPLHRRQRTVLRAYTAAADPLDHALRNCRVLLRRTRSALADGEVVPEAVPAGLRRLALAAAPLADRLGHDVEDVRGALADAAASVDGEDLTEAGFSAQVVAAQLRSVAVDLLQATGLRHDEARSALPAIDQGPRQSS</sequence>
<reference evidence="7 8" key="1">
    <citation type="submission" date="2016-12" db="EMBL/GenBank/DDBJ databases">
        <title>The draft genome sequence of Actinophytocola sp. 11-183.</title>
        <authorList>
            <person name="Wang W."/>
            <person name="Yuan L."/>
        </authorList>
    </citation>
    <scope>NUCLEOTIDE SEQUENCE [LARGE SCALE GENOMIC DNA]</scope>
    <source>
        <strain evidence="7 8">11-183</strain>
    </source>
</reference>
<accession>A0A1Q8CUF8</accession>
<evidence type="ECO:0000313" key="7">
    <source>
        <dbReference type="EMBL" id="OLF17998.1"/>
    </source>
</evidence>
<protein>
    <recommendedName>
        <fullName evidence="6">Integral membrane bound transporter domain-containing protein</fullName>
    </recommendedName>
</protein>
<proteinExistence type="predicted"/>
<evidence type="ECO:0000256" key="1">
    <source>
        <dbReference type="ARBA" id="ARBA00004141"/>
    </source>
</evidence>
<feature type="transmembrane region" description="Helical" evidence="5">
    <location>
        <begin position="51"/>
        <end position="73"/>
    </location>
</feature>
<comment type="subcellular location">
    <subcellularLocation>
        <location evidence="1">Membrane</location>
        <topology evidence="1">Multi-pass membrane protein</topology>
    </subcellularLocation>
</comment>
<dbReference type="OrthoDB" id="5198202at2"/>
<keyword evidence="3 5" id="KW-1133">Transmembrane helix</keyword>
<keyword evidence="8" id="KW-1185">Reference proteome</keyword>
<dbReference type="GO" id="GO:0016020">
    <property type="term" value="C:membrane"/>
    <property type="evidence" value="ECO:0007669"/>
    <property type="project" value="UniProtKB-SubCell"/>
</dbReference>
<evidence type="ECO:0000313" key="8">
    <source>
        <dbReference type="Proteomes" id="UP000185596"/>
    </source>
</evidence>
<feature type="transmembrane region" description="Helical" evidence="5">
    <location>
        <begin position="29"/>
        <end position="44"/>
    </location>
</feature>
<evidence type="ECO:0000256" key="5">
    <source>
        <dbReference type="SAM" id="Phobius"/>
    </source>
</evidence>
<dbReference type="Proteomes" id="UP000185596">
    <property type="component" value="Unassembled WGS sequence"/>
</dbReference>
<gene>
    <name evidence="7" type="ORF">BU204_09185</name>
</gene>
<evidence type="ECO:0000256" key="4">
    <source>
        <dbReference type="ARBA" id="ARBA00023136"/>
    </source>
</evidence>
<keyword evidence="2 5" id="KW-0812">Transmembrane</keyword>
<comment type="caution">
    <text evidence="7">The sequence shown here is derived from an EMBL/GenBank/DDBJ whole genome shotgun (WGS) entry which is preliminary data.</text>
</comment>
<evidence type="ECO:0000256" key="3">
    <source>
        <dbReference type="ARBA" id="ARBA00022989"/>
    </source>
</evidence>
<name>A0A1Q8CUF8_9PSEU</name>